<sequence length="60" mass="7187">MAERKLHKAVAYLDKNIQWIGTGAAEHRCTYQETVAALQEELLTEPWPYDYQFKHFRPHR</sequence>
<evidence type="ECO:0000313" key="1">
    <source>
        <dbReference type="EMBL" id="RGQ44195.1"/>
    </source>
</evidence>
<name>A0A412B0M5_9FIRM</name>
<organism evidence="1 2">
    <name type="scientific">[Clostridium] leptum</name>
    <dbReference type="NCBI Taxonomy" id="1535"/>
    <lineage>
        <taxon>Bacteria</taxon>
        <taxon>Bacillati</taxon>
        <taxon>Bacillota</taxon>
        <taxon>Clostridia</taxon>
        <taxon>Eubacteriales</taxon>
        <taxon>Oscillospiraceae</taxon>
        <taxon>Oscillospiraceae incertae sedis</taxon>
    </lineage>
</organism>
<reference evidence="1 2" key="1">
    <citation type="submission" date="2018-08" db="EMBL/GenBank/DDBJ databases">
        <title>A genome reference for cultivated species of the human gut microbiota.</title>
        <authorList>
            <person name="Zou Y."/>
            <person name="Xue W."/>
            <person name="Luo G."/>
        </authorList>
    </citation>
    <scope>NUCLEOTIDE SEQUENCE [LARGE SCALE GENOMIC DNA]</scope>
    <source>
        <strain evidence="1 2">AF28-26</strain>
    </source>
</reference>
<gene>
    <name evidence="1" type="ORF">DWY99_01975</name>
</gene>
<proteinExistence type="predicted"/>
<dbReference type="EMBL" id="QRTC01000003">
    <property type="protein sequence ID" value="RGQ44195.1"/>
    <property type="molecule type" value="Genomic_DNA"/>
</dbReference>
<protein>
    <submittedName>
        <fullName evidence="1">Uncharacterized protein</fullName>
    </submittedName>
</protein>
<dbReference type="Proteomes" id="UP000284751">
    <property type="component" value="Unassembled WGS sequence"/>
</dbReference>
<dbReference type="AlphaFoldDB" id="A0A412B0M5"/>
<comment type="caution">
    <text evidence="1">The sequence shown here is derived from an EMBL/GenBank/DDBJ whole genome shotgun (WGS) entry which is preliminary data.</text>
</comment>
<evidence type="ECO:0000313" key="2">
    <source>
        <dbReference type="Proteomes" id="UP000284751"/>
    </source>
</evidence>
<accession>A0A412B0M5</accession>